<evidence type="ECO:0000256" key="1">
    <source>
        <dbReference type="ARBA" id="ARBA00004141"/>
    </source>
</evidence>
<feature type="transmembrane region" description="Helical" evidence="6">
    <location>
        <begin position="64"/>
        <end position="85"/>
    </location>
</feature>
<organism evidence="8 9">
    <name type="scientific">Paenibacillus agri</name>
    <dbReference type="NCBI Taxonomy" id="2744309"/>
    <lineage>
        <taxon>Bacteria</taxon>
        <taxon>Bacillati</taxon>
        <taxon>Bacillota</taxon>
        <taxon>Bacilli</taxon>
        <taxon>Bacillales</taxon>
        <taxon>Paenibacillaceae</taxon>
        <taxon>Paenibacillus</taxon>
    </lineage>
</organism>
<keyword evidence="2 6" id="KW-0813">Transport</keyword>
<dbReference type="GO" id="GO:0005886">
    <property type="term" value="C:plasma membrane"/>
    <property type="evidence" value="ECO:0007669"/>
    <property type="project" value="UniProtKB-SubCell"/>
</dbReference>
<keyword evidence="4 6" id="KW-1133">Transmembrane helix</keyword>
<dbReference type="GO" id="GO:0055085">
    <property type="term" value="P:transmembrane transport"/>
    <property type="evidence" value="ECO:0007669"/>
    <property type="project" value="InterPro"/>
</dbReference>
<dbReference type="PANTHER" id="PTHR30177">
    <property type="entry name" value="GLYCINE BETAINE/L-PROLINE TRANSPORT SYSTEM PERMEASE PROTEIN PROW"/>
    <property type="match status" value="1"/>
</dbReference>
<sequence length="217" mass="23177">MELRVNVFREAYEYVITNSDRFLEAAKVHLSISVYALLIAIVICVPLGILCAKKQWLTDPIMGLFNSLRVIPSLAVLVIILPIMGTGFAPALVALTILACPPILINTYMGFRGIEPAIIEAASGLGMGERMIMRKIELPLAAPLLLSGIKTSAVEVIASATLAAFIGGGGFGTFIINGLGMYKFSLLLVGALPVALLAILSEIGFSGIERLVTKYQR</sequence>
<dbReference type="GO" id="GO:0031460">
    <property type="term" value="P:glycine betaine transport"/>
    <property type="evidence" value="ECO:0007669"/>
    <property type="project" value="TreeGrafter"/>
</dbReference>
<protein>
    <submittedName>
        <fullName evidence="8">ABC transporter permease</fullName>
    </submittedName>
</protein>
<comment type="similarity">
    <text evidence="6">Belongs to the binding-protein-dependent transport system permease family.</text>
</comment>
<feature type="transmembrane region" description="Helical" evidence="6">
    <location>
        <begin position="186"/>
        <end position="208"/>
    </location>
</feature>
<gene>
    <name evidence="8" type="ORF">HPT30_01550</name>
</gene>
<reference evidence="8" key="1">
    <citation type="submission" date="2020-06" db="EMBL/GenBank/DDBJ databases">
        <title>Paenibacillus sp. nov., isolated from soil.</title>
        <authorList>
            <person name="Seo Y.L."/>
        </authorList>
    </citation>
    <scope>NUCLEOTIDE SEQUENCE [LARGE SCALE GENOMIC DNA]</scope>
    <source>
        <strain evidence="8">JW14</strain>
    </source>
</reference>
<evidence type="ECO:0000256" key="4">
    <source>
        <dbReference type="ARBA" id="ARBA00022989"/>
    </source>
</evidence>
<dbReference type="Proteomes" id="UP000564806">
    <property type="component" value="Unassembled WGS sequence"/>
</dbReference>
<dbReference type="InterPro" id="IPR035906">
    <property type="entry name" value="MetI-like_sf"/>
</dbReference>
<dbReference type="RefSeq" id="WP_066372638.1">
    <property type="nucleotide sequence ID" value="NZ_JABWCS010000176.1"/>
</dbReference>
<feature type="domain" description="ABC transmembrane type-1" evidence="7">
    <location>
        <begin position="26"/>
        <end position="205"/>
    </location>
</feature>
<dbReference type="Pfam" id="PF00528">
    <property type="entry name" value="BPD_transp_1"/>
    <property type="match status" value="1"/>
</dbReference>
<comment type="caution">
    <text evidence="8">The sequence shown here is derived from an EMBL/GenBank/DDBJ whole genome shotgun (WGS) entry which is preliminary data.</text>
</comment>
<evidence type="ECO:0000256" key="3">
    <source>
        <dbReference type="ARBA" id="ARBA00022692"/>
    </source>
</evidence>
<dbReference type="AlphaFoldDB" id="A0A850EEA9"/>
<dbReference type="EMBL" id="JABWCS010000176">
    <property type="protein sequence ID" value="NUU59068.1"/>
    <property type="molecule type" value="Genomic_DNA"/>
</dbReference>
<accession>A0A850EEA9</accession>
<dbReference type="Gene3D" id="1.10.3720.10">
    <property type="entry name" value="MetI-like"/>
    <property type="match status" value="1"/>
</dbReference>
<comment type="subcellular location">
    <subcellularLocation>
        <location evidence="6">Cell membrane</location>
        <topology evidence="6">Multi-pass membrane protein</topology>
    </subcellularLocation>
    <subcellularLocation>
        <location evidence="1">Membrane</location>
        <topology evidence="1">Multi-pass membrane protein</topology>
    </subcellularLocation>
</comment>
<keyword evidence="5 6" id="KW-0472">Membrane</keyword>
<feature type="transmembrane region" description="Helical" evidence="6">
    <location>
        <begin position="32"/>
        <end position="52"/>
    </location>
</feature>
<dbReference type="InterPro" id="IPR000515">
    <property type="entry name" value="MetI-like"/>
</dbReference>
<dbReference type="PANTHER" id="PTHR30177:SF4">
    <property type="entry name" value="OSMOPROTECTANT IMPORT PERMEASE PROTEIN OSMW"/>
    <property type="match status" value="1"/>
</dbReference>
<dbReference type="CDD" id="cd06261">
    <property type="entry name" value="TM_PBP2"/>
    <property type="match status" value="1"/>
</dbReference>
<evidence type="ECO:0000256" key="5">
    <source>
        <dbReference type="ARBA" id="ARBA00023136"/>
    </source>
</evidence>
<proteinExistence type="inferred from homology"/>
<evidence type="ECO:0000256" key="6">
    <source>
        <dbReference type="RuleBase" id="RU363032"/>
    </source>
</evidence>
<evidence type="ECO:0000256" key="2">
    <source>
        <dbReference type="ARBA" id="ARBA00022448"/>
    </source>
</evidence>
<evidence type="ECO:0000259" key="7">
    <source>
        <dbReference type="PROSITE" id="PS50928"/>
    </source>
</evidence>
<keyword evidence="9" id="KW-1185">Reference proteome</keyword>
<dbReference type="PROSITE" id="PS50928">
    <property type="entry name" value="ABC_TM1"/>
    <property type="match status" value="1"/>
</dbReference>
<name>A0A850EEA9_9BACL</name>
<dbReference type="InterPro" id="IPR051204">
    <property type="entry name" value="ABC_transp_perm/SBD"/>
</dbReference>
<dbReference type="SUPFAM" id="SSF161098">
    <property type="entry name" value="MetI-like"/>
    <property type="match status" value="1"/>
</dbReference>
<keyword evidence="3 6" id="KW-0812">Transmembrane</keyword>
<evidence type="ECO:0000313" key="9">
    <source>
        <dbReference type="Proteomes" id="UP000564806"/>
    </source>
</evidence>
<feature type="transmembrane region" description="Helical" evidence="6">
    <location>
        <begin position="156"/>
        <end position="179"/>
    </location>
</feature>
<evidence type="ECO:0000313" key="8">
    <source>
        <dbReference type="EMBL" id="NUU59068.1"/>
    </source>
</evidence>